<sequence>MLIPIDEARRLIDSSKIVEAKSVETEPFNGVGMILAQDVYAMKDLPERDVSAMDGFAFRYSDISTSRRLKIVSKLYPNSAQVPKLSAGEACYVTTGAPLPEGADVVARVESCRVEGEFVTVGGDLKPWKDVRKRGEDVRTGDLLLAKGTILTPYHLSLLEQQRIRRVKVFQVGFCIFANGDEIVPWGEEREGVPDSITPVFVHLLKRFGTVHYAGVASDNLESVERHLTECVRSHDFVISVGGSSMGDKDYVKKAVASMGNLIFEGVSTNVIKRAGFGVIEGKPVLILPGQIVSAVTSFHEHGLHVLTKMTGVELREFHEVELGCDLFVDHRMDSIYLVKEVSGKAFPLRWGVGLYSELGRASGFTLLKRGTLYREGERIIVQRFL</sequence>
<gene>
    <name evidence="2" type="ORF">MetMK1DRAFT_00031190</name>
</gene>
<dbReference type="eggNOG" id="arCOG00216">
    <property type="taxonomic scope" value="Archaea"/>
</dbReference>
<feature type="domain" description="MoaB/Mog" evidence="1">
    <location>
        <begin position="175"/>
        <end position="309"/>
    </location>
</feature>
<proteinExistence type="predicted"/>
<reference evidence="2 3" key="1">
    <citation type="submission" date="2012-01" db="EMBL/GenBank/DDBJ databases">
        <title>Improved High-Quality Draft sequence of Metallosphaera yellowstonensis MK1.</title>
        <authorList>
            <consortium name="US DOE Joint Genome Institute"/>
            <person name="Lucas S."/>
            <person name="Han J."/>
            <person name="Cheng J.-F."/>
            <person name="Goodwin L."/>
            <person name="Pitluck S."/>
            <person name="Peters L."/>
            <person name="Teshima H."/>
            <person name="Detter J.C."/>
            <person name="Han C."/>
            <person name="Tapia R."/>
            <person name="Land M."/>
            <person name="Hauser L."/>
            <person name="Kyrpides N."/>
            <person name="Kozubal M."/>
            <person name="Macur R.E."/>
            <person name="Jay Z."/>
            <person name="Inskeep W."/>
            <person name="Woyke T."/>
        </authorList>
    </citation>
    <scope>NUCLEOTIDE SEQUENCE [LARGE SCALE GENOMIC DNA]</scope>
    <source>
        <strain evidence="2 3">MK1</strain>
    </source>
</reference>
<dbReference type="HOGENOM" id="CLU_010186_7_2_2"/>
<dbReference type="EMBL" id="JH597770">
    <property type="protein sequence ID" value="EHP68674.1"/>
    <property type="molecule type" value="Genomic_DNA"/>
</dbReference>
<protein>
    <submittedName>
        <fullName evidence="2">Molybdopterin biosynthesis enzyme</fullName>
    </submittedName>
</protein>
<dbReference type="RefSeq" id="WP_009075353.1">
    <property type="nucleotide sequence ID" value="NZ_JH597770.1"/>
</dbReference>
<dbReference type="Proteomes" id="UP000003980">
    <property type="component" value="Unassembled WGS sequence"/>
</dbReference>
<organism evidence="2 3">
    <name type="scientific">Metallosphaera yellowstonensis MK1</name>
    <dbReference type="NCBI Taxonomy" id="671065"/>
    <lineage>
        <taxon>Archaea</taxon>
        <taxon>Thermoproteota</taxon>
        <taxon>Thermoprotei</taxon>
        <taxon>Sulfolobales</taxon>
        <taxon>Sulfolobaceae</taxon>
        <taxon>Metallosphaera</taxon>
    </lineage>
</organism>
<dbReference type="Gene3D" id="3.90.105.10">
    <property type="entry name" value="Molybdopterin biosynthesis moea protein, domain 2"/>
    <property type="match status" value="1"/>
</dbReference>
<dbReference type="Pfam" id="PF00994">
    <property type="entry name" value="MoCF_biosynth"/>
    <property type="match status" value="1"/>
</dbReference>
<dbReference type="Pfam" id="PF03453">
    <property type="entry name" value="MoeA_N"/>
    <property type="match status" value="1"/>
</dbReference>
<dbReference type="SMART" id="SM00852">
    <property type="entry name" value="MoCF_biosynth"/>
    <property type="match status" value="1"/>
</dbReference>
<dbReference type="CDD" id="cd00887">
    <property type="entry name" value="MoeA"/>
    <property type="match status" value="1"/>
</dbReference>
<dbReference type="STRING" id="671065.MetMK1DRAFT_00031190"/>
<dbReference type="Gene3D" id="3.40.980.10">
    <property type="entry name" value="MoaB/Mog-like domain"/>
    <property type="match status" value="1"/>
</dbReference>
<dbReference type="InterPro" id="IPR001453">
    <property type="entry name" value="MoaB/Mog_dom"/>
</dbReference>
<dbReference type="SUPFAM" id="SSF63882">
    <property type="entry name" value="MoeA N-terminal region -like"/>
    <property type="match status" value="1"/>
</dbReference>
<dbReference type="GO" id="GO:0061599">
    <property type="term" value="F:molybdopterin molybdotransferase activity"/>
    <property type="evidence" value="ECO:0007669"/>
    <property type="project" value="TreeGrafter"/>
</dbReference>
<dbReference type="InterPro" id="IPR038987">
    <property type="entry name" value="MoeA-like"/>
</dbReference>
<dbReference type="OrthoDB" id="31371at2157"/>
<dbReference type="InterPro" id="IPR036135">
    <property type="entry name" value="MoeA_linker/N_sf"/>
</dbReference>
<keyword evidence="3" id="KW-1185">Reference proteome</keyword>
<dbReference type="InterPro" id="IPR005110">
    <property type="entry name" value="MoeA_linker/N"/>
</dbReference>
<dbReference type="Gene3D" id="2.170.190.11">
    <property type="entry name" value="Molybdopterin biosynthesis moea protein, domain 3"/>
    <property type="match status" value="1"/>
</dbReference>
<dbReference type="InterPro" id="IPR036425">
    <property type="entry name" value="MoaB/Mog-like_dom_sf"/>
</dbReference>
<dbReference type="PANTHER" id="PTHR10192:SF19">
    <property type="entry name" value="MOLYBDOPTERIN BIOSYNTHESIS PROTEIN MJ0666-RELATED"/>
    <property type="match status" value="1"/>
</dbReference>
<dbReference type="GO" id="GO:0006777">
    <property type="term" value="P:Mo-molybdopterin cofactor biosynthetic process"/>
    <property type="evidence" value="ECO:0007669"/>
    <property type="project" value="TreeGrafter"/>
</dbReference>
<dbReference type="SUPFAM" id="SSF53218">
    <property type="entry name" value="Molybdenum cofactor biosynthesis proteins"/>
    <property type="match status" value="1"/>
</dbReference>
<evidence type="ECO:0000259" key="1">
    <source>
        <dbReference type="SMART" id="SM00852"/>
    </source>
</evidence>
<evidence type="ECO:0000313" key="3">
    <source>
        <dbReference type="Proteomes" id="UP000003980"/>
    </source>
</evidence>
<name>H2C948_9CREN</name>
<dbReference type="PANTHER" id="PTHR10192">
    <property type="entry name" value="MOLYBDOPTERIN BIOSYNTHESIS PROTEIN"/>
    <property type="match status" value="1"/>
</dbReference>
<evidence type="ECO:0000313" key="2">
    <source>
        <dbReference type="EMBL" id="EHP68674.1"/>
    </source>
</evidence>
<dbReference type="GO" id="GO:0005737">
    <property type="term" value="C:cytoplasm"/>
    <property type="evidence" value="ECO:0007669"/>
    <property type="project" value="TreeGrafter"/>
</dbReference>
<dbReference type="AlphaFoldDB" id="H2C948"/>
<accession>H2C948</accession>